<dbReference type="PANTHER" id="PTHR30293">
    <property type="entry name" value="TRANSCRIPTIONAL REGULATORY PROTEIN NAC-RELATED"/>
    <property type="match status" value="1"/>
</dbReference>
<keyword evidence="2" id="KW-0805">Transcription regulation</keyword>
<reference evidence="7 8" key="1">
    <citation type="submission" date="2018-02" db="EMBL/GenBank/DDBJ databases">
        <title>Solimicrobium silvestre gen. nov., sp. nov., isolated from alpine forest soil.</title>
        <authorList>
            <person name="Margesin R."/>
            <person name="Albuquerque L."/>
            <person name="Zhang D.-C."/>
            <person name="Froufe H.J.C."/>
            <person name="Severino R."/>
            <person name="Roxo I."/>
            <person name="Egas C."/>
            <person name="Da Costa M.S."/>
        </authorList>
    </citation>
    <scope>NUCLEOTIDE SEQUENCE [LARGE SCALE GENOMIC DNA]</scope>
    <source>
        <strain evidence="7 8">S20-91</strain>
    </source>
</reference>
<dbReference type="InterPro" id="IPR005119">
    <property type="entry name" value="LysR_subst-bd"/>
</dbReference>
<proteinExistence type="inferred from homology"/>
<dbReference type="Pfam" id="PF00126">
    <property type="entry name" value="HTH_1"/>
    <property type="match status" value="1"/>
</dbReference>
<name>A0A2S9GSH7_9BURK</name>
<dbReference type="GO" id="GO:0003677">
    <property type="term" value="F:DNA binding"/>
    <property type="evidence" value="ECO:0007669"/>
    <property type="project" value="UniProtKB-KW"/>
</dbReference>
<keyword evidence="8" id="KW-1185">Reference proteome</keyword>
<dbReference type="SUPFAM" id="SSF53850">
    <property type="entry name" value="Periplasmic binding protein-like II"/>
    <property type="match status" value="1"/>
</dbReference>
<dbReference type="GO" id="GO:0003700">
    <property type="term" value="F:DNA-binding transcription factor activity"/>
    <property type="evidence" value="ECO:0007669"/>
    <property type="project" value="InterPro"/>
</dbReference>
<dbReference type="Proteomes" id="UP000237839">
    <property type="component" value="Unassembled WGS sequence"/>
</dbReference>
<dbReference type="Gene3D" id="1.10.10.10">
    <property type="entry name" value="Winged helix-like DNA-binding domain superfamily/Winged helix DNA-binding domain"/>
    <property type="match status" value="1"/>
</dbReference>
<dbReference type="Gene3D" id="3.40.190.290">
    <property type="match status" value="1"/>
</dbReference>
<dbReference type="PANTHER" id="PTHR30293:SF2">
    <property type="entry name" value="TRANSCRIPTIONAL ACTIVATOR PROTEIN NHAR"/>
    <property type="match status" value="1"/>
</dbReference>
<dbReference type="SUPFAM" id="SSF46785">
    <property type="entry name" value="Winged helix' DNA-binding domain"/>
    <property type="match status" value="1"/>
</dbReference>
<dbReference type="EMBL" id="PUGF01000041">
    <property type="protein sequence ID" value="PRC90648.1"/>
    <property type="molecule type" value="Genomic_DNA"/>
</dbReference>
<keyword evidence="5" id="KW-0804">Transcription</keyword>
<organism evidence="7 8">
    <name type="scientific">Solimicrobium silvestre</name>
    <dbReference type="NCBI Taxonomy" id="2099400"/>
    <lineage>
        <taxon>Bacteria</taxon>
        <taxon>Pseudomonadati</taxon>
        <taxon>Pseudomonadota</taxon>
        <taxon>Betaproteobacteria</taxon>
        <taxon>Burkholderiales</taxon>
        <taxon>Oxalobacteraceae</taxon>
        <taxon>Solimicrobium</taxon>
    </lineage>
</organism>
<comment type="caution">
    <text evidence="7">The sequence shown here is derived from an EMBL/GenBank/DDBJ whole genome shotgun (WGS) entry which is preliminary data.</text>
</comment>
<evidence type="ECO:0000259" key="6">
    <source>
        <dbReference type="PROSITE" id="PS50931"/>
    </source>
</evidence>
<dbReference type="InterPro" id="IPR036390">
    <property type="entry name" value="WH_DNA-bd_sf"/>
</dbReference>
<keyword evidence="3" id="KW-0238">DNA-binding</keyword>
<dbReference type="NCBIfam" id="NF008284">
    <property type="entry name" value="PRK11062.1"/>
    <property type="match status" value="1"/>
</dbReference>
<evidence type="ECO:0000313" key="7">
    <source>
        <dbReference type="EMBL" id="PRC90648.1"/>
    </source>
</evidence>
<dbReference type="GO" id="GO:2000142">
    <property type="term" value="P:regulation of DNA-templated transcription initiation"/>
    <property type="evidence" value="ECO:0007669"/>
    <property type="project" value="TreeGrafter"/>
</dbReference>
<dbReference type="InterPro" id="IPR036388">
    <property type="entry name" value="WH-like_DNA-bd_sf"/>
</dbReference>
<dbReference type="InterPro" id="IPR000847">
    <property type="entry name" value="LysR_HTH_N"/>
</dbReference>
<dbReference type="AlphaFoldDB" id="A0A2S9GSH7"/>
<protein>
    <submittedName>
        <fullName evidence="7">Transcriptional regulator</fullName>
    </submittedName>
</protein>
<dbReference type="PROSITE" id="PS50931">
    <property type="entry name" value="HTH_LYSR"/>
    <property type="match status" value="1"/>
</dbReference>
<evidence type="ECO:0000256" key="2">
    <source>
        <dbReference type="ARBA" id="ARBA00023015"/>
    </source>
</evidence>
<gene>
    <name evidence="7" type="ORF">S2091_4656</name>
</gene>
<comment type="similarity">
    <text evidence="1">Belongs to the LysR transcriptional regulatory family.</text>
</comment>
<evidence type="ECO:0000256" key="4">
    <source>
        <dbReference type="ARBA" id="ARBA00023159"/>
    </source>
</evidence>
<evidence type="ECO:0000256" key="5">
    <source>
        <dbReference type="ARBA" id="ARBA00023163"/>
    </source>
</evidence>
<keyword evidence="4" id="KW-0010">Activator</keyword>
<evidence type="ECO:0000313" key="8">
    <source>
        <dbReference type="Proteomes" id="UP000237839"/>
    </source>
</evidence>
<evidence type="ECO:0000256" key="3">
    <source>
        <dbReference type="ARBA" id="ARBA00023125"/>
    </source>
</evidence>
<sequence length="305" mass="33896">MFISFGKPFTMPSLNYKHLHYFWSVAKHGSIIEASRHLHITPQTISAQLNLFEETHGEKLFLKSGRNLELSESGRMVLNYANEIFSLGQELEEVLQLHPSSRSLFLRVGISDAVPKTIAHKLLEPALQLSQPLRINCQEGKIGDLLAELAAHKLDVVISDAPMPAMLNVRAYNHFLLQSDISFFASPTLIAQHPQPFPFCLHEAPLLLQGEDTAVRLKLLQWLNAAGVNPIIAGEFDDAALMMAFGKAGVGFFSAPSSIAELVEQQYQVNRVGNCPEVLDHFYAISIERKISHPAVLAIQQGNRQ</sequence>
<accession>A0A2S9GSH7</accession>
<dbReference type="Pfam" id="PF03466">
    <property type="entry name" value="LysR_substrate"/>
    <property type="match status" value="1"/>
</dbReference>
<evidence type="ECO:0000256" key="1">
    <source>
        <dbReference type="ARBA" id="ARBA00009437"/>
    </source>
</evidence>
<feature type="domain" description="HTH lysR-type" evidence="6">
    <location>
        <begin position="14"/>
        <end position="71"/>
    </location>
</feature>